<feature type="transmembrane region" description="Helical" evidence="2">
    <location>
        <begin position="120"/>
        <end position="144"/>
    </location>
</feature>
<feature type="transmembrane region" description="Helical" evidence="2">
    <location>
        <begin position="374"/>
        <end position="396"/>
    </location>
</feature>
<feature type="region of interest" description="Disordered" evidence="1">
    <location>
        <begin position="273"/>
        <end position="292"/>
    </location>
</feature>
<dbReference type="AlphaFoldDB" id="A0A1I8BJ99"/>
<keyword evidence="2" id="KW-1133">Transmembrane helix</keyword>
<sequence>MVYSIFQMNPPIPINTTGIEQLKLKSFDSTNQKQQTTDDIIAGGTLIIISTLGMALHAVEMLTMFKSLKKVIGFRFFLVLSCFDLFLLLIFGIFPGWIILSKQPGFLTEWSHSLHAWADACWFSMCYMNVVIALTRFTCVVFPLQFRRLSRQSTCWLICGGAVGVAALQSWIMNSASWFVVLWYQADVYGMTCDWVAYAESGTRTVYLSTNLGFVAAYLLIYISTAATIFCKRNLRFQFMAAVFGKSSTSGNERIVSQRVREVVIVSGIEQKEEQLEDSTPQISPNSSPNLNKGPIPIEKTTTIFRTISIIRKNKNNGEGVGMAISTTKSFGKLNFSSQSLEIKLVLPCCINSLIFVVAQLIVIRGGIGSDKWAGFSVMLIFCIQSIAPPILRFAFSKLLREQALLALGLKSFLLKKGRFRLWTVVASFISKGGGGQMAAQNIPPKRNNLH</sequence>
<dbReference type="SUPFAM" id="SSF81321">
    <property type="entry name" value="Family A G protein-coupled receptor-like"/>
    <property type="match status" value="1"/>
</dbReference>
<protein>
    <submittedName>
        <fullName evidence="4">7TM_GPCR_Srx domain-containing protein</fullName>
    </submittedName>
</protein>
<dbReference type="WBParaSite" id="MhA1_Contig266.frz3.fgene2">
    <property type="protein sequence ID" value="MhA1_Contig266.frz3.fgene2"/>
    <property type="gene ID" value="MhA1_Contig266.frz3.fgene2"/>
</dbReference>
<keyword evidence="2" id="KW-0472">Membrane</keyword>
<dbReference type="Gene3D" id="1.20.1070.10">
    <property type="entry name" value="Rhodopsin 7-helix transmembrane proteins"/>
    <property type="match status" value="1"/>
</dbReference>
<name>A0A1I8BJ99_MELHA</name>
<keyword evidence="3" id="KW-1185">Reference proteome</keyword>
<keyword evidence="2" id="KW-0812">Transmembrane</keyword>
<feature type="transmembrane region" description="Helical" evidence="2">
    <location>
        <begin position="74"/>
        <end position="100"/>
    </location>
</feature>
<feature type="transmembrane region" description="Helical" evidence="2">
    <location>
        <begin position="345"/>
        <end position="368"/>
    </location>
</feature>
<feature type="transmembrane region" description="Helical" evidence="2">
    <location>
        <begin position="206"/>
        <end position="230"/>
    </location>
</feature>
<accession>A0A1I8BJ99</accession>
<evidence type="ECO:0000256" key="1">
    <source>
        <dbReference type="SAM" id="MobiDB-lite"/>
    </source>
</evidence>
<reference evidence="4" key="1">
    <citation type="submission" date="2016-11" db="UniProtKB">
        <authorList>
            <consortium name="WormBaseParasite"/>
        </authorList>
    </citation>
    <scope>IDENTIFICATION</scope>
</reference>
<evidence type="ECO:0000313" key="3">
    <source>
        <dbReference type="Proteomes" id="UP000095281"/>
    </source>
</evidence>
<dbReference type="Proteomes" id="UP000095281">
    <property type="component" value="Unplaced"/>
</dbReference>
<proteinExistence type="predicted"/>
<feature type="compositionally biased region" description="Polar residues" evidence="1">
    <location>
        <begin position="278"/>
        <end position="291"/>
    </location>
</feature>
<organism evidence="3 4">
    <name type="scientific">Meloidogyne hapla</name>
    <name type="common">Root-knot nematode worm</name>
    <dbReference type="NCBI Taxonomy" id="6305"/>
    <lineage>
        <taxon>Eukaryota</taxon>
        <taxon>Metazoa</taxon>
        <taxon>Ecdysozoa</taxon>
        <taxon>Nematoda</taxon>
        <taxon>Chromadorea</taxon>
        <taxon>Rhabditida</taxon>
        <taxon>Tylenchina</taxon>
        <taxon>Tylenchomorpha</taxon>
        <taxon>Tylenchoidea</taxon>
        <taxon>Meloidogynidae</taxon>
        <taxon>Meloidogyninae</taxon>
        <taxon>Meloidogyne</taxon>
    </lineage>
</organism>
<feature type="transmembrane region" description="Helical" evidence="2">
    <location>
        <begin position="156"/>
        <end position="186"/>
    </location>
</feature>
<feature type="transmembrane region" description="Helical" evidence="2">
    <location>
        <begin position="40"/>
        <end position="62"/>
    </location>
</feature>
<evidence type="ECO:0000313" key="4">
    <source>
        <dbReference type="WBParaSite" id="MhA1_Contig266.frz3.fgene2"/>
    </source>
</evidence>
<evidence type="ECO:0000256" key="2">
    <source>
        <dbReference type="SAM" id="Phobius"/>
    </source>
</evidence>